<reference evidence="1 2" key="1">
    <citation type="submission" date="2019-08" db="EMBL/GenBank/DDBJ databases">
        <authorList>
            <person name="Dhanesh K."/>
            <person name="Kumar G."/>
            <person name="Sasikala C."/>
            <person name="Venkata Ramana C."/>
        </authorList>
    </citation>
    <scope>NUCLEOTIDE SEQUENCE [LARGE SCALE GENOMIC DNA]</scope>
    <source>
        <strain evidence="1 2">JC645</strain>
    </source>
</reference>
<dbReference type="Proteomes" id="UP000324479">
    <property type="component" value="Unassembled WGS sequence"/>
</dbReference>
<comment type="caution">
    <text evidence="1">The sequence shown here is derived from an EMBL/GenBank/DDBJ whole genome shotgun (WGS) entry which is preliminary data.</text>
</comment>
<name>A0A5M6D5I1_9BACT</name>
<organism evidence="1 2">
    <name type="scientific">Roseiconus nitratireducens</name>
    <dbReference type="NCBI Taxonomy" id="2605748"/>
    <lineage>
        <taxon>Bacteria</taxon>
        <taxon>Pseudomonadati</taxon>
        <taxon>Planctomycetota</taxon>
        <taxon>Planctomycetia</taxon>
        <taxon>Pirellulales</taxon>
        <taxon>Pirellulaceae</taxon>
        <taxon>Roseiconus</taxon>
    </lineage>
</organism>
<evidence type="ECO:0000313" key="2">
    <source>
        <dbReference type="Proteomes" id="UP000324479"/>
    </source>
</evidence>
<accession>A0A5M6D5I1</accession>
<keyword evidence="2" id="KW-1185">Reference proteome</keyword>
<protein>
    <submittedName>
        <fullName evidence="1">Uncharacterized protein</fullName>
    </submittedName>
</protein>
<sequence length="454" mass="50117">MTAPKNRCFFSGSAAKSLPRSVSVGGLAGARAVRRRRTWSAVCTCRDAAAGGGDRWSPWFRLRVFQRIALPAFNAPAFLIRFEFSTMVPWHRVSCHFLSLPVLVAATCLSLTNPSTTFGQDQPAAEVDAPVPEALRATMVLRISEDLLQKIFARDIDRQTPVDRCILGTHSRGTAVTTGHADVETKHDIDDGVFQIQVRGTTRSRTVGRNGPAIIHSQAVVNWTVAKVIRFDQGQFITRPGSIRSDTTLNLIRVDSSLPGLRGALVRRIANKRYCQQKPTATAIVDRLTRQQILDHINHSLDERIEKLNHRIQSRPFLSYLLNSLDSPTLHLSTSENCLRLAFLDDREDAPSCPLEQLDPSDTELWIHASLFGLPDLKSVDLPAIDEDWMKTLFPDMPLAALGATASDAPKAKASTPLAAQWVDQWIVLRPKLAPEMAQPEVAGETSTGSPEQK</sequence>
<dbReference type="AlphaFoldDB" id="A0A5M6D5I1"/>
<evidence type="ECO:0000313" key="1">
    <source>
        <dbReference type="EMBL" id="KAA5542768.1"/>
    </source>
</evidence>
<proteinExistence type="predicted"/>
<dbReference type="EMBL" id="VWOX01000007">
    <property type="protein sequence ID" value="KAA5542768.1"/>
    <property type="molecule type" value="Genomic_DNA"/>
</dbReference>
<dbReference type="RefSeq" id="WP_150077185.1">
    <property type="nucleotide sequence ID" value="NZ_VWOX01000007.1"/>
</dbReference>
<gene>
    <name evidence="1" type="ORF">FYK55_14710</name>
</gene>